<feature type="compositionally biased region" description="Basic and acidic residues" evidence="2">
    <location>
        <begin position="206"/>
        <end position="220"/>
    </location>
</feature>
<proteinExistence type="predicted"/>
<dbReference type="EMBL" id="MU251507">
    <property type="protein sequence ID" value="KAG9233295.1"/>
    <property type="molecule type" value="Genomic_DNA"/>
</dbReference>
<evidence type="ECO:0000313" key="5">
    <source>
        <dbReference type="Proteomes" id="UP000824998"/>
    </source>
</evidence>
<evidence type="ECO:0000256" key="1">
    <source>
        <dbReference type="ARBA" id="ARBA00022737"/>
    </source>
</evidence>
<keyword evidence="1" id="KW-0677">Repeat</keyword>
<name>A0A9P8C4L1_9HELO</name>
<comment type="caution">
    <text evidence="4">The sequence shown here is derived from an EMBL/GenBank/DDBJ whole genome shotgun (WGS) entry which is preliminary data.</text>
</comment>
<feature type="domain" description="F-box" evidence="3">
    <location>
        <begin position="11"/>
        <end position="58"/>
    </location>
</feature>
<dbReference type="InterPro" id="IPR004018">
    <property type="entry name" value="RPEL_repeat"/>
</dbReference>
<reference evidence="4" key="1">
    <citation type="journal article" date="2021" name="IMA Fungus">
        <title>Genomic characterization of three marine fungi, including Emericellopsis atlantica sp. nov. with signatures of a generalist lifestyle and marine biomass degradation.</title>
        <authorList>
            <person name="Hagestad O.C."/>
            <person name="Hou L."/>
            <person name="Andersen J.H."/>
            <person name="Hansen E.H."/>
            <person name="Altermark B."/>
            <person name="Li C."/>
            <person name="Kuhnert E."/>
            <person name="Cox R.J."/>
            <person name="Crous P.W."/>
            <person name="Spatafora J.W."/>
            <person name="Lail K."/>
            <person name="Amirebrahimi M."/>
            <person name="Lipzen A."/>
            <person name="Pangilinan J."/>
            <person name="Andreopoulos W."/>
            <person name="Hayes R.D."/>
            <person name="Ng V."/>
            <person name="Grigoriev I.V."/>
            <person name="Jackson S.A."/>
            <person name="Sutton T.D.S."/>
            <person name="Dobson A.D.W."/>
            <person name="Rama T."/>
        </authorList>
    </citation>
    <scope>NUCLEOTIDE SEQUENCE</scope>
    <source>
        <strain evidence="4">TRa018bII</strain>
    </source>
</reference>
<dbReference type="Pfam" id="PF02755">
    <property type="entry name" value="RPEL"/>
    <property type="match status" value="1"/>
</dbReference>
<dbReference type="InterPro" id="IPR001810">
    <property type="entry name" value="F-box_dom"/>
</dbReference>
<dbReference type="Gene3D" id="6.10.140.1750">
    <property type="match status" value="1"/>
</dbReference>
<dbReference type="PROSITE" id="PS50181">
    <property type="entry name" value="FBOX"/>
    <property type="match status" value="1"/>
</dbReference>
<dbReference type="InterPro" id="IPR036047">
    <property type="entry name" value="F-box-like_dom_sf"/>
</dbReference>
<dbReference type="OrthoDB" id="3219396at2759"/>
<dbReference type="AlphaFoldDB" id="A0A9P8C4L1"/>
<evidence type="ECO:0000259" key="3">
    <source>
        <dbReference type="PROSITE" id="PS50181"/>
    </source>
</evidence>
<protein>
    <recommendedName>
        <fullName evidence="3">F-box domain-containing protein</fullName>
    </recommendedName>
</protein>
<sequence>MGDRIERHGQILNLGLLPCEIILLVLSLLDIPDLHALALTTHALRTLSTDPLLHTMRLHRASLSLSHRLEVRPSLADLMAHQIYITRTTSAARSLGRNLIKIKLNRQLGRRPSVETLVEMGVLPSECYGKGGKGGFLAPGLVGIKRRVERERVKDVLRGWVGEGRGKRMIEMESREVETKPDVRRLARRFREKDASNSNSRPQQRWGREARKEKREEPTRAKVLGLRRFWEKVGQSSR</sequence>
<dbReference type="SUPFAM" id="SSF81383">
    <property type="entry name" value="F-box domain"/>
    <property type="match status" value="1"/>
</dbReference>
<evidence type="ECO:0000256" key="2">
    <source>
        <dbReference type="SAM" id="MobiDB-lite"/>
    </source>
</evidence>
<accession>A0A9P8C4L1</accession>
<gene>
    <name evidence="4" type="ORF">BJ875DRAFT_50578</name>
</gene>
<dbReference type="Proteomes" id="UP000824998">
    <property type="component" value="Unassembled WGS sequence"/>
</dbReference>
<keyword evidence="5" id="KW-1185">Reference proteome</keyword>
<evidence type="ECO:0000313" key="4">
    <source>
        <dbReference type="EMBL" id="KAG9233295.1"/>
    </source>
</evidence>
<feature type="region of interest" description="Disordered" evidence="2">
    <location>
        <begin position="188"/>
        <end position="220"/>
    </location>
</feature>
<organism evidence="4 5">
    <name type="scientific">Amylocarpus encephaloides</name>
    <dbReference type="NCBI Taxonomy" id="45428"/>
    <lineage>
        <taxon>Eukaryota</taxon>
        <taxon>Fungi</taxon>
        <taxon>Dikarya</taxon>
        <taxon>Ascomycota</taxon>
        <taxon>Pezizomycotina</taxon>
        <taxon>Leotiomycetes</taxon>
        <taxon>Helotiales</taxon>
        <taxon>Helotiales incertae sedis</taxon>
        <taxon>Amylocarpus</taxon>
    </lineage>
</organism>